<feature type="transmembrane region" description="Helical" evidence="6">
    <location>
        <begin position="100"/>
        <end position="122"/>
    </location>
</feature>
<feature type="transmembrane region" description="Helical" evidence="6">
    <location>
        <begin position="222"/>
        <end position="240"/>
    </location>
</feature>
<evidence type="ECO:0000313" key="8">
    <source>
        <dbReference type="Proteomes" id="UP000001733"/>
    </source>
</evidence>
<keyword evidence="7" id="KW-0378">Hydrolase</keyword>
<dbReference type="EC" id="3.6.3.17" evidence="7"/>
<dbReference type="GO" id="GO:0005886">
    <property type="term" value="C:plasma membrane"/>
    <property type="evidence" value="ECO:0007669"/>
    <property type="project" value="UniProtKB-SubCell"/>
</dbReference>
<feature type="transmembrane region" description="Helical" evidence="6">
    <location>
        <begin position="20"/>
        <end position="39"/>
    </location>
</feature>
<dbReference type="GO" id="GO:0022857">
    <property type="term" value="F:transmembrane transporter activity"/>
    <property type="evidence" value="ECO:0007669"/>
    <property type="project" value="InterPro"/>
</dbReference>
<evidence type="ECO:0000313" key="7">
    <source>
        <dbReference type="EMBL" id="ACI18368.1"/>
    </source>
</evidence>
<evidence type="ECO:0000256" key="6">
    <source>
        <dbReference type="SAM" id="Phobius"/>
    </source>
</evidence>
<dbReference type="STRING" id="309799.DICTH_0298"/>
<feature type="transmembrane region" description="Helical" evidence="6">
    <location>
        <begin position="51"/>
        <end position="70"/>
    </location>
</feature>
<dbReference type="eggNOG" id="COG1172">
    <property type="taxonomic scope" value="Bacteria"/>
</dbReference>
<evidence type="ECO:0000256" key="2">
    <source>
        <dbReference type="ARBA" id="ARBA00022475"/>
    </source>
</evidence>
<dbReference type="PANTHER" id="PTHR32196">
    <property type="entry name" value="ABC TRANSPORTER PERMEASE PROTEIN YPHD-RELATED-RELATED"/>
    <property type="match status" value="1"/>
</dbReference>
<keyword evidence="5 6" id="KW-0472">Membrane</keyword>
<dbReference type="CDD" id="cd06579">
    <property type="entry name" value="TM_PBP1_transp_AraH_like"/>
    <property type="match status" value="1"/>
</dbReference>
<proteinExistence type="predicted"/>
<dbReference type="InterPro" id="IPR001851">
    <property type="entry name" value="ABC_transp_permease"/>
</dbReference>
<dbReference type="AlphaFoldDB" id="B5YC73"/>
<feature type="transmembrane region" description="Helical" evidence="6">
    <location>
        <begin position="306"/>
        <end position="324"/>
    </location>
</feature>
<dbReference type="PaxDb" id="309799-DICTH_0298"/>
<feature type="transmembrane region" description="Helical" evidence="6">
    <location>
        <begin position="129"/>
        <end position="150"/>
    </location>
</feature>
<gene>
    <name evidence="7" type="ordered locus">DICTH_0298</name>
</gene>
<dbReference type="Pfam" id="PF02653">
    <property type="entry name" value="BPD_transp_2"/>
    <property type="match status" value="1"/>
</dbReference>
<organism evidence="7 8">
    <name type="scientific">Dictyoglomus thermophilum (strain ATCC 35947 / DSM 3960 / H-6-12)</name>
    <dbReference type="NCBI Taxonomy" id="309799"/>
    <lineage>
        <taxon>Bacteria</taxon>
        <taxon>Pseudomonadati</taxon>
        <taxon>Dictyoglomota</taxon>
        <taxon>Dictyoglomia</taxon>
        <taxon>Dictyoglomales</taxon>
        <taxon>Dictyoglomaceae</taxon>
        <taxon>Dictyoglomus</taxon>
    </lineage>
</organism>
<feature type="transmembrane region" description="Helical" evidence="6">
    <location>
        <begin position="281"/>
        <end position="300"/>
    </location>
</feature>
<keyword evidence="4 6" id="KW-1133">Transmembrane helix</keyword>
<evidence type="ECO:0000256" key="3">
    <source>
        <dbReference type="ARBA" id="ARBA00022692"/>
    </source>
</evidence>
<evidence type="ECO:0000256" key="5">
    <source>
        <dbReference type="ARBA" id="ARBA00023136"/>
    </source>
</evidence>
<dbReference type="GO" id="GO:0016787">
    <property type="term" value="F:hydrolase activity"/>
    <property type="evidence" value="ECO:0007669"/>
    <property type="project" value="UniProtKB-KW"/>
</dbReference>
<sequence length="335" mass="36390">MGRVGSVNELKEKTYDISRLREIGIIFPLFLFGLIIALRNPYFISWENLRYIFLDASILTIVAVGEMMVILTGGIDLSVGSNLALTGMIVSMLYRDLPNFPVILAPLIGILIGGICGTINGLFVAKGKVIPIIATLSTMYIFRGIVYIISKGRWVNAHEMPEGYKLLTRVEILGIPILVIYAIIVFLLFYYLLNYKAIGRSIYAVGNNPQSAVYIGINRVKVLFLVYLISGILAGLGGVLYTSRFASAESSAAMGFELSAISAVVIGGVKTTGGAGKIGGVVLGALLLTMIVNGLNVMKISPFYKLALQGLMFLIAVIVDSLIAERYQKGYRRRA</sequence>
<name>B5YC73_DICT6</name>
<accession>B5YC73</accession>
<dbReference type="PANTHER" id="PTHR32196:SF72">
    <property type="entry name" value="RIBOSE IMPORT PERMEASE PROTEIN RBSC"/>
    <property type="match status" value="1"/>
</dbReference>
<feature type="transmembrane region" description="Helical" evidence="6">
    <location>
        <begin position="170"/>
        <end position="193"/>
    </location>
</feature>
<protein>
    <submittedName>
        <fullName evidence="7">Ribose transport system permease protein RbsC</fullName>
        <ecNumber evidence="7">3.6.3.17</ecNumber>
    </submittedName>
</protein>
<keyword evidence="2" id="KW-1003">Cell membrane</keyword>
<evidence type="ECO:0000256" key="4">
    <source>
        <dbReference type="ARBA" id="ARBA00022989"/>
    </source>
</evidence>
<keyword evidence="3 6" id="KW-0812">Transmembrane</keyword>
<reference evidence="7 8" key="1">
    <citation type="journal article" date="2014" name="Genome Announc.">
        <title>Complete Genome Sequence of the Extreme Thermophile Dictyoglomus thermophilum H-6-12.</title>
        <authorList>
            <person name="Coil D.A."/>
            <person name="Badger J.H."/>
            <person name="Forberger H.C."/>
            <person name="Riggs F."/>
            <person name="Madupu R."/>
            <person name="Fedorova N."/>
            <person name="Ward N."/>
            <person name="Robb F.T."/>
            <person name="Eisen J.A."/>
        </authorList>
    </citation>
    <scope>NUCLEOTIDE SEQUENCE [LARGE SCALE GENOMIC DNA]</scope>
    <source>
        <strain evidence="8">ATCC 35947 / DSM 3960 / H-6-12</strain>
    </source>
</reference>
<dbReference type="Proteomes" id="UP000001733">
    <property type="component" value="Chromosome"/>
</dbReference>
<dbReference type="KEGG" id="dth:DICTH_0298"/>
<dbReference type="HOGENOM" id="CLU_028880_0_1_0"/>
<feature type="transmembrane region" description="Helical" evidence="6">
    <location>
        <begin position="252"/>
        <end position="269"/>
    </location>
</feature>
<dbReference type="RefSeq" id="WP_012547000.1">
    <property type="nucleotide sequence ID" value="NC_011297.1"/>
</dbReference>
<comment type="subcellular location">
    <subcellularLocation>
        <location evidence="1">Cell membrane</location>
        <topology evidence="1">Multi-pass membrane protein</topology>
    </subcellularLocation>
</comment>
<evidence type="ECO:0000256" key="1">
    <source>
        <dbReference type="ARBA" id="ARBA00004651"/>
    </source>
</evidence>
<dbReference type="OrthoDB" id="9797838at2"/>
<dbReference type="EMBL" id="CP001146">
    <property type="protein sequence ID" value="ACI18368.1"/>
    <property type="molecule type" value="Genomic_DNA"/>
</dbReference>
<keyword evidence="8" id="KW-1185">Reference proteome</keyword>